<sequence>MYGHILPAVEDELCNIRNVPMRKEAMRHIHLESVSLFLPGTLASALFARRPLACVPASFNHRRVPA</sequence>
<gene>
    <name evidence="1" type="ORF">HPB48_011648</name>
</gene>
<accession>A0A9J6FUF0</accession>
<dbReference type="AlphaFoldDB" id="A0A9J6FUF0"/>
<reference evidence="1 2" key="1">
    <citation type="journal article" date="2020" name="Cell">
        <title>Large-Scale Comparative Analyses of Tick Genomes Elucidate Their Genetic Diversity and Vector Capacities.</title>
        <authorList>
            <consortium name="Tick Genome and Microbiome Consortium (TIGMIC)"/>
            <person name="Jia N."/>
            <person name="Wang J."/>
            <person name="Shi W."/>
            <person name="Du L."/>
            <person name="Sun Y."/>
            <person name="Zhan W."/>
            <person name="Jiang J.F."/>
            <person name="Wang Q."/>
            <person name="Zhang B."/>
            <person name="Ji P."/>
            <person name="Bell-Sakyi L."/>
            <person name="Cui X.M."/>
            <person name="Yuan T.T."/>
            <person name="Jiang B.G."/>
            <person name="Yang W.F."/>
            <person name="Lam T.T."/>
            <person name="Chang Q.C."/>
            <person name="Ding S.J."/>
            <person name="Wang X.J."/>
            <person name="Zhu J.G."/>
            <person name="Ruan X.D."/>
            <person name="Zhao L."/>
            <person name="Wei J.T."/>
            <person name="Ye R.Z."/>
            <person name="Que T.C."/>
            <person name="Du C.H."/>
            <person name="Zhou Y.H."/>
            <person name="Cheng J.X."/>
            <person name="Dai P.F."/>
            <person name="Guo W.B."/>
            <person name="Han X.H."/>
            <person name="Huang E.J."/>
            <person name="Li L.F."/>
            <person name="Wei W."/>
            <person name="Gao Y.C."/>
            <person name="Liu J.Z."/>
            <person name="Shao H.Z."/>
            <person name="Wang X."/>
            <person name="Wang C.C."/>
            <person name="Yang T.C."/>
            <person name="Huo Q.B."/>
            <person name="Li W."/>
            <person name="Chen H.Y."/>
            <person name="Chen S.E."/>
            <person name="Zhou L.G."/>
            <person name="Ni X.B."/>
            <person name="Tian J.H."/>
            <person name="Sheng Y."/>
            <person name="Liu T."/>
            <person name="Pan Y.S."/>
            <person name="Xia L.Y."/>
            <person name="Li J."/>
            <person name="Zhao F."/>
            <person name="Cao W.C."/>
        </authorList>
    </citation>
    <scope>NUCLEOTIDE SEQUENCE [LARGE SCALE GENOMIC DNA]</scope>
    <source>
        <strain evidence="1">HaeL-2018</strain>
    </source>
</reference>
<organism evidence="1 2">
    <name type="scientific">Haemaphysalis longicornis</name>
    <name type="common">Bush tick</name>
    <dbReference type="NCBI Taxonomy" id="44386"/>
    <lineage>
        <taxon>Eukaryota</taxon>
        <taxon>Metazoa</taxon>
        <taxon>Ecdysozoa</taxon>
        <taxon>Arthropoda</taxon>
        <taxon>Chelicerata</taxon>
        <taxon>Arachnida</taxon>
        <taxon>Acari</taxon>
        <taxon>Parasitiformes</taxon>
        <taxon>Ixodida</taxon>
        <taxon>Ixodoidea</taxon>
        <taxon>Ixodidae</taxon>
        <taxon>Haemaphysalinae</taxon>
        <taxon>Haemaphysalis</taxon>
    </lineage>
</organism>
<evidence type="ECO:0000313" key="2">
    <source>
        <dbReference type="Proteomes" id="UP000821853"/>
    </source>
</evidence>
<protein>
    <submittedName>
        <fullName evidence="1">Uncharacterized protein</fullName>
    </submittedName>
</protein>
<dbReference type="EMBL" id="JABSTR010000005">
    <property type="protein sequence ID" value="KAH9369806.1"/>
    <property type="molecule type" value="Genomic_DNA"/>
</dbReference>
<comment type="caution">
    <text evidence="1">The sequence shown here is derived from an EMBL/GenBank/DDBJ whole genome shotgun (WGS) entry which is preliminary data.</text>
</comment>
<evidence type="ECO:0000313" key="1">
    <source>
        <dbReference type="EMBL" id="KAH9369806.1"/>
    </source>
</evidence>
<proteinExistence type="predicted"/>
<keyword evidence="2" id="KW-1185">Reference proteome</keyword>
<dbReference type="Proteomes" id="UP000821853">
    <property type="component" value="Chromosome 3"/>
</dbReference>
<name>A0A9J6FUF0_HAELO</name>
<dbReference type="VEuPathDB" id="VectorBase:HLOH_043065"/>